<dbReference type="AlphaFoldDB" id="A0A398DM72"/>
<dbReference type="PROSITE" id="PS51372">
    <property type="entry name" value="PRD_2"/>
    <property type="match status" value="2"/>
</dbReference>
<feature type="domain" description="PTS EIIA type-2" evidence="6">
    <location>
        <begin position="514"/>
        <end position="659"/>
    </location>
</feature>
<dbReference type="CDD" id="cd05568">
    <property type="entry name" value="PTS_IIB_bgl_like"/>
    <property type="match status" value="1"/>
</dbReference>
<protein>
    <submittedName>
        <fullName evidence="9">Transcription antiterminator</fullName>
    </submittedName>
</protein>
<proteinExistence type="predicted"/>
<sequence length="659" mass="75028">MVEIRGRDIEVILYLLAQKYPVSPSKISKEIDVNINTLRKDIPQFRKFLEENGLSLIAKPKIGLRIDGPPEKKENLREKLNSLGNRILPRKRRIWYIAESFLSEERIPTIEDLCETLDISRPTTLKYIREVKEWLSKKGIEVFGKPGFGYYIKGDEEDIRDATIDSIKNFLEFEFQTAALEFSQGNLRHNLLGVFENTNLDAIEKCIDEVQTHIKKRFVDEDLLNLAISLAVSIKRIKRDHKINLETKRITEILSNPISPIVGSSISSLKDQSQVRFTDDEISYLTLKFIGSRTQDVEGTRGFTTTSQFKRIAEEIAQLAGRLLGLPIDKEGEFVSMLAHHLESTITKIKMGVKIENPILEMVKKEYPIAYAIAERASKMIKDRFHLEMPDEEKGYIAMYIAASLEKIKQPTKRKVVVICPMGVATSKLLYYKLTNEIPEIEIVQVGSIKELEEGEIQQIVDLIISTVPLSGVKGVKIPYAVVSPFLRTEDRKLIKEILKIRKGELTSDIAEEGVFDERLIFLQISVNSSREVIKLLGNVLIKNGFAKDGLVEDILSREKKFPTGINTDIPIAIPHTSPEFTIKKGLAIATLKNPVKFREMGNPQKSLDVRIVITPVLTGKEEDGKEFYEVIQKLRDYKVANELLQCYSPQTIEKVFIK</sequence>
<keyword evidence="5" id="KW-0804">Transcription</keyword>
<dbReference type="OrthoDB" id="9776005at2"/>
<dbReference type="InterPro" id="IPR013011">
    <property type="entry name" value="PTS_EIIB_2"/>
</dbReference>
<dbReference type="SUPFAM" id="SSF52794">
    <property type="entry name" value="PTS system IIB component-like"/>
    <property type="match status" value="1"/>
</dbReference>
<name>A0A398DM72_9BACT</name>
<dbReference type="Pfam" id="PF05043">
    <property type="entry name" value="Mga"/>
    <property type="match status" value="1"/>
</dbReference>
<evidence type="ECO:0000256" key="4">
    <source>
        <dbReference type="ARBA" id="ARBA00023159"/>
    </source>
</evidence>
<dbReference type="InterPro" id="IPR036388">
    <property type="entry name" value="WH-like_DNA-bd_sf"/>
</dbReference>
<feature type="domain" description="PRD" evidence="8">
    <location>
        <begin position="194"/>
        <end position="299"/>
    </location>
</feature>
<dbReference type="InterPro" id="IPR016152">
    <property type="entry name" value="PTrfase/Anion_transptr"/>
</dbReference>
<keyword evidence="10" id="KW-1185">Reference proteome</keyword>
<evidence type="ECO:0000313" key="9">
    <source>
        <dbReference type="EMBL" id="RIE16275.1"/>
    </source>
</evidence>
<keyword evidence="1" id="KW-0808">Transferase</keyword>
<feature type="domain" description="PRD" evidence="8">
    <location>
        <begin position="304"/>
        <end position="411"/>
    </location>
</feature>
<dbReference type="SUPFAM" id="SSF55804">
    <property type="entry name" value="Phoshotransferase/anion transport protein"/>
    <property type="match status" value="1"/>
</dbReference>
<dbReference type="EMBL" id="QXIY01000033">
    <property type="protein sequence ID" value="RIE16275.1"/>
    <property type="molecule type" value="Genomic_DNA"/>
</dbReference>
<dbReference type="Proteomes" id="UP000266113">
    <property type="component" value="Unassembled WGS sequence"/>
</dbReference>
<evidence type="ECO:0000256" key="1">
    <source>
        <dbReference type="ARBA" id="ARBA00022679"/>
    </source>
</evidence>
<dbReference type="GO" id="GO:0009401">
    <property type="term" value="P:phosphoenolpyruvate-dependent sugar phosphotransferase system"/>
    <property type="evidence" value="ECO:0007669"/>
    <property type="project" value="InterPro"/>
</dbReference>
<dbReference type="InterPro" id="IPR036634">
    <property type="entry name" value="PRD_sf"/>
</dbReference>
<evidence type="ECO:0000256" key="3">
    <source>
        <dbReference type="ARBA" id="ARBA00023015"/>
    </source>
</evidence>
<evidence type="ECO:0000256" key="2">
    <source>
        <dbReference type="ARBA" id="ARBA00022737"/>
    </source>
</evidence>
<dbReference type="GO" id="GO:0008982">
    <property type="term" value="F:protein-N(PI)-phosphohistidine-sugar phosphotransferase activity"/>
    <property type="evidence" value="ECO:0007669"/>
    <property type="project" value="InterPro"/>
</dbReference>
<evidence type="ECO:0000259" key="8">
    <source>
        <dbReference type="PROSITE" id="PS51372"/>
    </source>
</evidence>
<organism evidence="9 10">
    <name type="scientific">Candidatus Cryosericum septentrionale</name>
    <dbReference type="NCBI Taxonomy" id="2290913"/>
    <lineage>
        <taxon>Bacteria</taxon>
        <taxon>Pseudomonadati</taxon>
        <taxon>Caldisericota/Cryosericota group</taxon>
        <taxon>Candidatus Cryosericota</taxon>
        <taxon>Candidatus Cryosericia</taxon>
        <taxon>Candidatus Cryosericales</taxon>
        <taxon>Candidatus Cryosericaceae</taxon>
        <taxon>Candidatus Cryosericum</taxon>
    </lineage>
</organism>
<comment type="caution">
    <text evidence="9">The sequence shown here is derived from an EMBL/GenBank/DDBJ whole genome shotgun (WGS) entry which is preliminary data.</text>
</comment>
<dbReference type="Gene3D" id="3.40.50.2300">
    <property type="match status" value="1"/>
</dbReference>
<evidence type="ECO:0000313" key="10">
    <source>
        <dbReference type="Proteomes" id="UP000266113"/>
    </source>
</evidence>
<dbReference type="RefSeq" id="WP_119086190.1">
    <property type="nucleotide sequence ID" value="NZ_QXIY01000033.1"/>
</dbReference>
<dbReference type="PROSITE" id="PS51099">
    <property type="entry name" value="PTS_EIIB_TYPE_2"/>
    <property type="match status" value="1"/>
</dbReference>
<evidence type="ECO:0000259" key="7">
    <source>
        <dbReference type="PROSITE" id="PS51099"/>
    </source>
</evidence>
<evidence type="ECO:0000259" key="6">
    <source>
        <dbReference type="PROSITE" id="PS51094"/>
    </source>
</evidence>
<gene>
    <name evidence="9" type="ORF">SMC1_07650</name>
</gene>
<dbReference type="Gene3D" id="3.40.930.10">
    <property type="entry name" value="Mannitol-specific EII, Chain A"/>
    <property type="match status" value="1"/>
</dbReference>
<dbReference type="InterPro" id="IPR011608">
    <property type="entry name" value="PRD"/>
</dbReference>
<dbReference type="Gene3D" id="1.10.10.10">
    <property type="entry name" value="Winged helix-like DNA-binding domain superfamily/Winged helix DNA-binding domain"/>
    <property type="match status" value="1"/>
</dbReference>
<dbReference type="InterPro" id="IPR050661">
    <property type="entry name" value="BglG_antiterminators"/>
</dbReference>
<keyword evidence="2" id="KW-0677">Repeat</keyword>
<feature type="domain" description="PTS EIIB type-2" evidence="7">
    <location>
        <begin position="414"/>
        <end position="507"/>
    </location>
</feature>
<dbReference type="GO" id="GO:0006355">
    <property type="term" value="P:regulation of DNA-templated transcription"/>
    <property type="evidence" value="ECO:0007669"/>
    <property type="project" value="InterPro"/>
</dbReference>
<accession>A0A398DM72</accession>
<dbReference type="InterPro" id="IPR036095">
    <property type="entry name" value="PTS_EIIB-like_sf"/>
</dbReference>
<dbReference type="PANTHER" id="PTHR30185:SF18">
    <property type="entry name" value="TRANSCRIPTIONAL REGULATOR MTLR"/>
    <property type="match status" value="1"/>
</dbReference>
<reference evidence="9 10" key="1">
    <citation type="submission" date="2018-09" db="EMBL/GenBank/DDBJ databases">
        <title>Discovery and Ecogenomic Context for Candidatus Cryosericales, a Global Caldiserica Order Active in Thawing Permafrost.</title>
        <authorList>
            <person name="Martinez M.A."/>
            <person name="Woodcroft B.J."/>
            <person name="Ignacio Espinoza J.C."/>
            <person name="Zayed A."/>
            <person name="Singleton C.M."/>
            <person name="Boyd J."/>
            <person name="Li Y.-F."/>
            <person name="Purvine S."/>
            <person name="Maughan H."/>
            <person name="Hodgkins S.B."/>
            <person name="Anderson D."/>
            <person name="Sederholm M."/>
            <person name="Temperton B."/>
            <person name="Saleska S.R."/>
            <person name="Tyson G.W."/>
            <person name="Rich V.I."/>
        </authorList>
    </citation>
    <scope>NUCLEOTIDE SEQUENCE [LARGE SCALE GENOMIC DNA]</scope>
    <source>
        <strain evidence="9 10">SMC1</strain>
    </source>
</reference>
<dbReference type="SUPFAM" id="SSF63520">
    <property type="entry name" value="PTS-regulatory domain, PRD"/>
    <property type="match status" value="2"/>
</dbReference>
<dbReference type="PROSITE" id="PS51094">
    <property type="entry name" value="PTS_EIIA_TYPE_2"/>
    <property type="match status" value="1"/>
</dbReference>
<dbReference type="Gene3D" id="1.10.1790.10">
    <property type="entry name" value="PRD domain"/>
    <property type="match status" value="2"/>
</dbReference>
<dbReference type="CDD" id="cd00211">
    <property type="entry name" value="PTS_IIA_fru"/>
    <property type="match status" value="1"/>
</dbReference>
<keyword evidence="3" id="KW-0805">Transcription regulation</keyword>
<dbReference type="InterPro" id="IPR002178">
    <property type="entry name" value="PTS_EIIA_type-2_dom"/>
</dbReference>
<dbReference type="Pfam" id="PF00874">
    <property type="entry name" value="PRD"/>
    <property type="match status" value="2"/>
</dbReference>
<keyword evidence="4" id="KW-0010">Activator</keyword>
<dbReference type="PANTHER" id="PTHR30185">
    <property type="entry name" value="CRYPTIC BETA-GLUCOSIDE BGL OPERON ANTITERMINATOR"/>
    <property type="match status" value="1"/>
</dbReference>
<dbReference type="InterPro" id="IPR007737">
    <property type="entry name" value="Mga_HTH"/>
</dbReference>
<evidence type="ECO:0000256" key="5">
    <source>
        <dbReference type="ARBA" id="ARBA00023163"/>
    </source>
</evidence>
<dbReference type="Pfam" id="PF00359">
    <property type="entry name" value="PTS_EIIA_2"/>
    <property type="match status" value="1"/>
</dbReference>